<evidence type="ECO:0000256" key="1">
    <source>
        <dbReference type="ARBA" id="ARBA00022737"/>
    </source>
</evidence>
<evidence type="ECO:0000256" key="3">
    <source>
        <dbReference type="SAM" id="MobiDB-lite"/>
    </source>
</evidence>
<organism evidence="4 5">
    <name type="scientific">Asparagus officinalis</name>
    <name type="common">Garden asparagus</name>
    <dbReference type="NCBI Taxonomy" id="4686"/>
    <lineage>
        <taxon>Eukaryota</taxon>
        <taxon>Viridiplantae</taxon>
        <taxon>Streptophyta</taxon>
        <taxon>Embryophyta</taxon>
        <taxon>Tracheophyta</taxon>
        <taxon>Spermatophyta</taxon>
        <taxon>Magnoliopsida</taxon>
        <taxon>Liliopsida</taxon>
        <taxon>Asparagales</taxon>
        <taxon>Asparagaceae</taxon>
        <taxon>Asparagoideae</taxon>
        <taxon>Asparagus</taxon>
    </lineage>
</organism>
<dbReference type="GO" id="GO:0003723">
    <property type="term" value="F:RNA binding"/>
    <property type="evidence" value="ECO:0007669"/>
    <property type="project" value="UniProtKB-KW"/>
</dbReference>
<accession>A0A5P1EHV3</accession>
<evidence type="ECO:0000256" key="2">
    <source>
        <dbReference type="ARBA" id="ARBA00022884"/>
    </source>
</evidence>
<dbReference type="PANTHER" id="PTHR13976">
    <property type="entry name" value="HETEROGENEOUS NUCLEAR RIBONUCLEOPROTEIN-RELATED"/>
    <property type="match status" value="1"/>
</dbReference>
<proteinExistence type="predicted"/>
<dbReference type="Gramene" id="ONK65456">
    <property type="protein sequence ID" value="ONK65456"/>
    <property type="gene ID" value="A4U43_C07F37300"/>
</dbReference>
<gene>
    <name evidence="4" type="ORF">A4U43_C07F37300</name>
</gene>
<feature type="compositionally biased region" description="Basic and acidic residues" evidence="3">
    <location>
        <begin position="156"/>
        <end position="169"/>
    </location>
</feature>
<evidence type="ECO:0008006" key="6">
    <source>
        <dbReference type="Google" id="ProtNLM"/>
    </source>
</evidence>
<keyword evidence="1" id="KW-0677">Repeat</keyword>
<evidence type="ECO:0000313" key="5">
    <source>
        <dbReference type="Proteomes" id="UP000243459"/>
    </source>
</evidence>
<dbReference type="EMBL" id="CM007387">
    <property type="protein sequence ID" value="ONK65456.1"/>
    <property type="molecule type" value="Genomic_DNA"/>
</dbReference>
<sequence>MASSSGGDFKRKFMDGADEHEMRLKRQQIFDHGSHFESPSGSTAMYRNPYVYKGQPPPFPVIRVRGLPFECVKSDILDFFYGLQILDILFVHKGVRFTGEAFCVLAYPLQVDFAIQRNMRNMGRRYIEVFKSTRQEYYSAVANEVLETTRSGSRAKSNDESWRHMESGS</sequence>
<dbReference type="InterPro" id="IPR012677">
    <property type="entry name" value="Nucleotide-bd_a/b_plait_sf"/>
</dbReference>
<keyword evidence="2" id="KW-0694">RNA-binding</keyword>
<feature type="region of interest" description="Disordered" evidence="3">
    <location>
        <begin position="149"/>
        <end position="169"/>
    </location>
</feature>
<dbReference type="Gene3D" id="3.30.70.330">
    <property type="match status" value="1"/>
</dbReference>
<dbReference type="SUPFAM" id="SSF54928">
    <property type="entry name" value="RNA-binding domain, RBD"/>
    <property type="match status" value="1"/>
</dbReference>
<dbReference type="Proteomes" id="UP000243459">
    <property type="component" value="Chromosome 7"/>
</dbReference>
<dbReference type="CDD" id="cd12254">
    <property type="entry name" value="RRM_hnRNPH_ESRPs_RBM12_like"/>
    <property type="match status" value="1"/>
</dbReference>
<name>A0A5P1EHV3_ASPOF</name>
<reference evidence="5" key="1">
    <citation type="journal article" date="2017" name="Nat. Commun.">
        <title>The asparagus genome sheds light on the origin and evolution of a young Y chromosome.</title>
        <authorList>
            <person name="Harkess A."/>
            <person name="Zhou J."/>
            <person name="Xu C."/>
            <person name="Bowers J.E."/>
            <person name="Van der Hulst R."/>
            <person name="Ayyampalayam S."/>
            <person name="Mercati F."/>
            <person name="Riccardi P."/>
            <person name="McKain M.R."/>
            <person name="Kakrana A."/>
            <person name="Tang H."/>
            <person name="Ray J."/>
            <person name="Groenendijk J."/>
            <person name="Arikit S."/>
            <person name="Mathioni S.M."/>
            <person name="Nakano M."/>
            <person name="Shan H."/>
            <person name="Telgmann-Rauber A."/>
            <person name="Kanno A."/>
            <person name="Yue Z."/>
            <person name="Chen H."/>
            <person name="Li W."/>
            <person name="Chen Y."/>
            <person name="Xu X."/>
            <person name="Zhang Y."/>
            <person name="Luo S."/>
            <person name="Chen H."/>
            <person name="Gao J."/>
            <person name="Mao Z."/>
            <person name="Pires J.C."/>
            <person name="Luo M."/>
            <person name="Kudrna D."/>
            <person name="Wing R.A."/>
            <person name="Meyers B.C."/>
            <person name="Yi K."/>
            <person name="Kong H."/>
            <person name="Lavrijsen P."/>
            <person name="Sunseri F."/>
            <person name="Falavigna A."/>
            <person name="Ye Y."/>
            <person name="Leebens-Mack J.H."/>
            <person name="Chen G."/>
        </authorList>
    </citation>
    <scope>NUCLEOTIDE SEQUENCE [LARGE SCALE GENOMIC DNA]</scope>
    <source>
        <strain evidence="5">cv. DH0086</strain>
    </source>
</reference>
<evidence type="ECO:0000313" key="4">
    <source>
        <dbReference type="EMBL" id="ONK65456.1"/>
    </source>
</evidence>
<dbReference type="InterPro" id="IPR050666">
    <property type="entry name" value="ESRP"/>
</dbReference>
<dbReference type="InterPro" id="IPR035979">
    <property type="entry name" value="RBD_domain_sf"/>
</dbReference>
<dbReference type="AlphaFoldDB" id="A0A5P1EHV3"/>
<keyword evidence="5" id="KW-1185">Reference proteome</keyword>
<protein>
    <recommendedName>
        <fullName evidence="6">RRM domain-containing protein</fullName>
    </recommendedName>
</protein>